<comment type="similarity">
    <text evidence="1">Belongs to the SS18 family.</text>
</comment>
<feature type="compositionally biased region" description="Low complexity" evidence="2">
    <location>
        <begin position="148"/>
        <end position="169"/>
    </location>
</feature>
<evidence type="ECO:0000313" key="5">
    <source>
        <dbReference type="Proteomes" id="UP000298416"/>
    </source>
</evidence>
<evidence type="ECO:0000313" key="4">
    <source>
        <dbReference type="EMBL" id="KAG6414845.1"/>
    </source>
</evidence>
<proteinExistence type="inferred from homology"/>
<dbReference type="Pfam" id="PF05030">
    <property type="entry name" value="SSXT"/>
    <property type="match status" value="1"/>
</dbReference>
<organism evidence="4">
    <name type="scientific">Salvia splendens</name>
    <name type="common">Scarlet sage</name>
    <dbReference type="NCBI Taxonomy" id="180675"/>
    <lineage>
        <taxon>Eukaryota</taxon>
        <taxon>Viridiplantae</taxon>
        <taxon>Streptophyta</taxon>
        <taxon>Embryophyta</taxon>
        <taxon>Tracheophyta</taxon>
        <taxon>Spermatophyta</taxon>
        <taxon>Magnoliopsida</taxon>
        <taxon>eudicotyledons</taxon>
        <taxon>Gunneridae</taxon>
        <taxon>Pentapetalae</taxon>
        <taxon>asterids</taxon>
        <taxon>lamiids</taxon>
        <taxon>Lamiales</taxon>
        <taxon>Lamiaceae</taxon>
        <taxon>Nepetoideae</taxon>
        <taxon>Mentheae</taxon>
        <taxon>Salviinae</taxon>
        <taxon>Salvia</taxon>
        <taxon>Salvia subgen. Calosphace</taxon>
        <taxon>core Calosphace</taxon>
    </lineage>
</organism>
<feature type="region of interest" description="Disordered" evidence="2">
    <location>
        <begin position="138"/>
        <end position="191"/>
    </location>
</feature>
<dbReference type="InterPro" id="IPR007726">
    <property type="entry name" value="SS18_N"/>
</dbReference>
<sequence length="191" mass="20118">MQQQAPQTMNQASPAAINVVSTEQIQKYLDENKNLIVAILENQNMGKIAECARYQAILQKNLMYLAAIADAQPPGSGMPSQLPNSLVATQGTAPGLQSHTPIMQQPGAPVVKSPFQLNALRPQDQQNQMLQFQQQLPAHFSLGGGPNGLQLPGQPGPSGSMGFPGSQSGMLEGVSGDNQGNSSFGPADGRE</sequence>
<reference evidence="4" key="2">
    <citation type="submission" date="2020-08" db="EMBL/GenBank/DDBJ databases">
        <title>Plant Genome Project.</title>
        <authorList>
            <person name="Zhang R.-G."/>
        </authorList>
    </citation>
    <scope>NUCLEOTIDE SEQUENCE</scope>
    <source>
        <strain evidence="4">Huo1</strain>
        <tissue evidence="4">Leaf</tissue>
    </source>
</reference>
<evidence type="ECO:0000256" key="2">
    <source>
        <dbReference type="SAM" id="MobiDB-lite"/>
    </source>
</evidence>
<dbReference type="AlphaFoldDB" id="A0A8X8XML7"/>
<gene>
    <name evidence="4" type="ORF">SASPL_122219</name>
</gene>
<dbReference type="OrthoDB" id="10265171at2759"/>
<dbReference type="EMBL" id="PNBA02000008">
    <property type="protein sequence ID" value="KAG6414845.1"/>
    <property type="molecule type" value="Genomic_DNA"/>
</dbReference>
<name>A0A8X8XML7_SALSN</name>
<protein>
    <recommendedName>
        <fullName evidence="3">SS18 N-terminal domain-containing protein</fullName>
    </recommendedName>
</protein>
<feature type="domain" description="SS18 N-terminal" evidence="3">
    <location>
        <begin position="20"/>
        <end position="72"/>
    </location>
</feature>
<keyword evidence="5" id="KW-1185">Reference proteome</keyword>
<evidence type="ECO:0000256" key="1">
    <source>
        <dbReference type="ARBA" id="ARBA00007945"/>
    </source>
</evidence>
<dbReference type="Proteomes" id="UP000298416">
    <property type="component" value="Unassembled WGS sequence"/>
</dbReference>
<reference evidence="4" key="1">
    <citation type="submission" date="2018-01" db="EMBL/GenBank/DDBJ databases">
        <authorList>
            <person name="Mao J.F."/>
        </authorList>
    </citation>
    <scope>NUCLEOTIDE SEQUENCE</scope>
    <source>
        <strain evidence="4">Huo1</strain>
        <tissue evidence="4">Leaf</tissue>
    </source>
</reference>
<accession>A0A8X8XML7</accession>
<evidence type="ECO:0000259" key="3">
    <source>
        <dbReference type="Pfam" id="PF05030"/>
    </source>
</evidence>
<comment type="caution">
    <text evidence="4">The sequence shown here is derived from an EMBL/GenBank/DDBJ whole genome shotgun (WGS) entry which is preliminary data.</text>
</comment>